<protein>
    <submittedName>
        <fullName evidence="9">Iron sulfur cluster binding protein (4Fe-4S ferredoxin family protein)</fullName>
    </submittedName>
</protein>
<accession>C0QAA3</accession>
<keyword evidence="6 7" id="KW-0472">Membrane</keyword>
<gene>
    <name evidence="9" type="ordered locus">HRM2_15790</name>
</gene>
<name>C0QAA3_DESAH</name>
<dbReference type="SUPFAM" id="SSF54862">
    <property type="entry name" value="4Fe-4S ferredoxins"/>
    <property type="match status" value="1"/>
</dbReference>
<dbReference type="Proteomes" id="UP000000442">
    <property type="component" value="Chromosome"/>
</dbReference>
<keyword evidence="7" id="KW-0812">Transmembrane</keyword>
<dbReference type="InterPro" id="IPR052378">
    <property type="entry name" value="NosR_regulator"/>
</dbReference>
<dbReference type="STRING" id="177437.HRM2_15790"/>
<evidence type="ECO:0000256" key="1">
    <source>
        <dbReference type="ARBA" id="ARBA00004236"/>
    </source>
</evidence>
<evidence type="ECO:0000313" key="10">
    <source>
        <dbReference type="Proteomes" id="UP000000442"/>
    </source>
</evidence>
<feature type="transmembrane region" description="Helical" evidence="7">
    <location>
        <begin position="215"/>
        <end position="234"/>
    </location>
</feature>
<feature type="domain" description="4Fe-4S ferredoxin-type" evidence="8">
    <location>
        <begin position="262"/>
        <end position="289"/>
    </location>
</feature>
<evidence type="ECO:0000256" key="3">
    <source>
        <dbReference type="ARBA" id="ARBA00022723"/>
    </source>
</evidence>
<dbReference type="Pfam" id="PF12801">
    <property type="entry name" value="Fer4_5"/>
    <property type="match status" value="1"/>
</dbReference>
<feature type="transmembrane region" description="Helical" evidence="7">
    <location>
        <begin position="186"/>
        <end position="208"/>
    </location>
</feature>
<sequence>MTNHSHPSTTTTHSFKDLISMRQAVQSLFLAISLFMGIMFYLFVAQLESGAMPTLERPPGVEAFLPISALISLKYFLFTGVFNTVHPSALVIFLIVCTTALVVRKGFCSWVCPIGLMSDGLAKIHSWLFKRPVHLPTWVDLPLRAIKYTIAGFFVWSVFFKMPLAAVEQFIQSPYNTFADIKMLDFFTNISTTSLCVISVLIILSIIVKNFWCRYLCPYGALLGVISFFSLGKIKRDKNNCIKCGKCETMCPGRISIMENETINSLECSACLRCVDVCPAPNAIGFSLVSGKVPMDQRKIALVIIAAFLTGITTAKATGHWQNGTRIQAYQEHVLQDRMSSQPPMKIPANTDPEKMKRMIERMRQKKN</sequence>
<evidence type="ECO:0000256" key="2">
    <source>
        <dbReference type="ARBA" id="ARBA00022475"/>
    </source>
</evidence>
<dbReference type="Pfam" id="PF13237">
    <property type="entry name" value="Fer4_10"/>
    <property type="match status" value="1"/>
</dbReference>
<dbReference type="PROSITE" id="PS51379">
    <property type="entry name" value="4FE4S_FER_2"/>
    <property type="match status" value="2"/>
</dbReference>
<evidence type="ECO:0000259" key="8">
    <source>
        <dbReference type="PROSITE" id="PS51379"/>
    </source>
</evidence>
<evidence type="ECO:0000256" key="4">
    <source>
        <dbReference type="ARBA" id="ARBA00023004"/>
    </source>
</evidence>
<dbReference type="GO" id="GO:0005886">
    <property type="term" value="C:plasma membrane"/>
    <property type="evidence" value="ECO:0007669"/>
    <property type="project" value="UniProtKB-SubCell"/>
</dbReference>
<keyword evidence="7" id="KW-1133">Transmembrane helix</keyword>
<dbReference type="PANTHER" id="PTHR30224">
    <property type="entry name" value="ELECTRON TRANSPORT PROTEIN"/>
    <property type="match status" value="1"/>
</dbReference>
<keyword evidence="10" id="KW-1185">Reference proteome</keyword>
<dbReference type="PANTHER" id="PTHR30224:SF4">
    <property type="entry name" value="ELECTRON TRANSPORT PROTEIN YCCM-RELATED"/>
    <property type="match status" value="1"/>
</dbReference>
<keyword evidence="3" id="KW-0479">Metal-binding</keyword>
<feature type="domain" description="4Fe-4S ferredoxin-type" evidence="8">
    <location>
        <begin position="232"/>
        <end position="261"/>
    </location>
</feature>
<evidence type="ECO:0000256" key="5">
    <source>
        <dbReference type="ARBA" id="ARBA00023014"/>
    </source>
</evidence>
<dbReference type="eggNOG" id="COG0348">
    <property type="taxonomic scope" value="Bacteria"/>
</dbReference>
<feature type="transmembrane region" description="Helical" evidence="7">
    <location>
        <begin position="148"/>
        <end position="166"/>
    </location>
</feature>
<evidence type="ECO:0000256" key="7">
    <source>
        <dbReference type="SAM" id="Phobius"/>
    </source>
</evidence>
<dbReference type="GO" id="GO:0046872">
    <property type="term" value="F:metal ion binding"/>
    <property type="evidence" value="ECO:0007669"/>
    <property type="project" value="UniProtKB-KW"/>
</dbReference>
<organism evidence="9 10">
    <name type="scientific">Desulforapulum autotrophicum (strain ATCC 43914 / DSM 3382 / VKM B-1955 / HRM2)</name>
    <name type="common">Desulfobacterium autotrophicum</name>
    <dbReference type="NCBI Taxonomy" id="177437"/>
    <lineage>
        <taxon>Bacteria</taxon>
        <taxon>Pseudomonadati</taxon>
        <taxon>Thermodesulfobacteriota</taxon>
        <taxon>Desulfobacteria</taxon>
        <taxon>Desulfobacterales</taxon>
        <taxon>Desulfobacteraceae</taxon>
        <taxon>Desulforapulum</taxon>
    </lineage>
</organism>
<feature type="transmembrane region" description="Helical" evidence="7">
    <location>
        <begin position="24"/>
        <end position="44"/>
    </location>
</feature>
<keyword evidence="5" id="KW-0411">Iron-sulfur</keyword>
<dbReference type="HOGENOM" id="CLU_033147_0_0_7"/>
<dbReference type="InterPro" id="IPR017900">
    <property type="entry name" value="4Fe4S_Fe_S_CS"/>
</dbReference>
<dbReference type="PROSITE" id="PS00198">
    <property type="entry name" value="4FE4S_FER_1"/>
    <property type="match status" value="1"/>
</dbReference>
<reference evidence="9 10" key="1">
    <citation type="journal article" date="2009" name="Environ. Microbiol.">
        <title>Genome sequence of Desulfobacterium autotrophicum HRM2, a marine sulfate reducer oxidizing organic carbon completely to carbon dioxide.</title>
        <authorList>
            <person name="Strittmatter A.W."/>
            <person name="Liesegang H."/>
            <person name="Rabus R."/>
            <person name="Decker I."/>
            <person name="Amann J."/>
            <person name="Andres S."/>
            <person name="Henne A."/>
            <person name="Fricke W.F."/>
            <person name="Martinez-Arias R."/>
            <person name="Bartels D."/>
            <person name="Goesmann A."/>
            <person name="Krause L."/>
            <person name="Puehler A."/>
            <person name="Klenk H.P."/>
            <person name="Richter M."/>
            <person name="Schuler M."/>
            <person name="Gloeckner F.O."/>
            <person name="Meyerdierks A."/>
            <person name="Gottschalk G."/>
            <person name="Amann R."/>
        </authorList>
    </citation>
    <scope>NUCLEOTIDE SEQUENCE [LARGE SCALE GENOMIC DNA]</scope>
    <source>
        <strain evidence="10">ATCC 43914 / DSM 3382 / HRM2</strain>
    </source>
</reference>
<proteinExistence type="predicted"/>
<dbReference type="OrthoDB" id="9784262at2"/>
<comment type="subcellular location">
    <subcellularLocation>
        <location evidence="1">Cell membrane</location>
    </subcellularLocation>
</comment>
<dbReference type="EMBL" id="CP001087">
    <property type="protein sequence ID" value="ACN14688.1"/>
    <property type="molecule type" value="Genomic_DNA"/>
</dbReference>
<evidence type="ECO:0000256" key="6">
    <source>
        <dbReference type="ARBA" id="ARBA00023136"/>
    </source>
</evidence>
<dbReference type="KEGG" id="dat:HRM2_15790"/>
<dbReference type="GO" id="GO:0051536">
    <property type="term" value="F:iron-sulfur cluster binding"/>
    <property type="evidence" value="ECO:0007669"/>
    <property type="project" value="UniProtKB-KW"/>
</dbReference>
<keyword evidence="2" id="KW-1003">Cell membrane</keyword>
<dbReference type="AlphaFoldDB" id="C0QAA3"/>
<evidence type="ECO:0000313" key="9">
    <source>
        <dbReference type="EMBL" id="ACN14688.1"/>
    </source>
</evidence>
<dbReference type="RefSeq" id="WP_015903475.1">
    <property type="nucleotide sequence ID" value="NC_012108.1"/>
</dbReference>
<dbReference type="InterPro" id="IPR017896">
    <property type="entry name" value="4Fe4S_Fe-S-bd"/>
</dbReference>
<dbReference type="Gene3D" id="3.30.70.20">
    <property type="match status" value="1"/>
</dbReference>
<keyword evidence="4" id="KW-0408">Iron</keyword>